<evidence type="ECO:0000256" key="1">
    <source>
        <dbReference type="SAM" id="MobiDB-lite"/>
    </source>
</evidence>
<dbReference type="EMBL" id="JAHQZT010000015">
    <property type="protein sequence ID" value="MBV0934023.1"/>
    <property type="molecule type" value="Genomic_DNA"/>
</dbReference>
<gene>
    <name evidence="3" type="ORF">KTN04_11795</name>
</gene>
<proteinExistence type="predicted"/>
<feature type="region of interest" description="Disordered" evidence="1">
    <location>
        <begin position="254"/>
        <end position="283"/>
    </location>
</feature>
<dbReference type="CDD" id="cd17470">
    <property type="entry name" value="T3SS_Flik_C"/>
    <property type="match status" value="1"/>
</dbReference>
<dbReference type="PANTHER" id="PTHR37533:SF2">
    <property type="entry name" value="FLAGELLAR HOOK-LENGTH CONTROL PROTEIN"/>
    <property type="match status" value="1"/>
</dbReference>
<keyword evidence="3" id="KW-0282">Flagellum</keyword>
<keyword evidence="4" id="KW-1185">Reference proteome</keyword>
<name>A0ABS6MCL5_9GAMM</name>
<evidence type="ECO:0000259" key="2">
    <source>
        <dbReference type="Pfam" id="PF02120"/>
    </source>
</evidence>
<dbReference type="Pfam" id="PF02120">
    <property type="entry name" value="Flg_hook"/>
    <property type="match status" value="1"/>
</dbReference>
<evidence type="ECO:0000313" key="3">
    <source>
        <dbReference type="EMBL" id="MBV0934023.1"/>
    </source>
</evidence>
<protein>
    <submittedName>
        <fullName evidence="3">Flagellar hook-length control protein FliK</fullName>
    </submittedName>
</protein>
<dbReference type="InterPro" id="IPR052563">
    <property type="entry name" value="FliK"/>
</dbReference>
<feature type="region of interest" description="Disordered" evidence="1">
    <location>
        <begin position="570"/>
        <end position="607"/>
    </location>
</feature>
<feature type="compositionally biased region" description="Gly residues" evidence="1">
    <location>
        <begin position="593"/>
        <end position="604"/>
    </location>
</feature>
<feature type="domain" description="Flagellar hook-length control protein-like C-terminal" evidence="2">
    <location>
        <begin position="501"/>
        <end position="582"/>
    </location>
</feature>
<evidence type="ECO:0000313" key="4">
    <source>
        <dbReference type="Proteomes" id="UP000755551"/>
    </source>
</evidence>
<accession>A0ABS6MCL5</accession>
<sequence>MAINQSLPSSSLMLNIAPAPAPATGTLPVATAPAPAQAGFQLLFQGLLQAQGGRMLAAGEGKPLPPGGEPLPEGLELAEATVDGGVTGAAMSAQVLPEPVTVQATEAGGRLVQISTAMPAPADAAAPGVSAKPNGVTSPAGNVPAQAAGGAPAPAATVTSGAGAPSVPPADTRENVQGSRAVQQAAVMQPTPPDTQPLTSTTPARPGVSVEGATTPASRPQASALTGIQAPAGELPGGQVAQMTGRVPAQVAAAASAPPSLPTTAPASLQAGGVPSPSEAEGVTYRAQPAPPLMAEARSAPVPAGQAAATAAAVQPAPVTVSAGGGATPLLNGATEMGQRVPPSAGVAPRPEASVAADATDDGMEVPSVQAGNALRQAAVSSAQGSEVTDVSGGRDAALTARPDAGRTDASAVRTQAEAGAVRAEVTTAALRAAAEAGEVGDDGGQQSRQDGQNAAAQLAGSSRGSVAASVTTQPATFAEQLQQQMQQQLGDPRWGRQMGERAIMMAQHGPRSAQIQLDPPELGAMQIRIHVQGQDQVSVSFTSANPMVRDALEQQLPRLREMFSDQGLNLQDSSVSDEARQHGSDSRDRGSDNGGAGRYAGGGDAEDTDMTVISQAALGLVDYYA</sequence>
<organism evidence="3 4">
    <name type="scientific">Marinobacterium weihaiense</name>
    <dbReference type="NCBI Taxonomy" id="2851016"/>
    <lineage>
        <taxon>Bacteria</taxon>
        <taxon>Pseudomonadati</taxon>
        <taxon>Pseudomonadota</taxon>
        <taxon>Gammaproteobacteria</taxon>
        <taxon>Oceanospirillales</taxon>
        <taxon>Oceanospirillaceae</taxon>
        <taxon>Marinobacterium</taxon>
    </lineage>
</organism>
<dbReference type="RefSeq" id="WP_217335432.1">
    <property type="nucleotide sequence ID" value="NZ_JAHQZT010000015.1"/>
</dbReference>
<feature type="region of interest" description="Disordered" evidence="1">
    <location>
        <begin position="437"/>
        <end position="461"/>
    </location>
</feature>
<keyword evidence="3" id="KW-0969">Cilium</keyword>
<feature type="region of interest" description="Disordered" evidence="1">
    <location>
        <begin position="122"/>
        <end position="223"/>
    </location>
</feature>
<feature type="compositionally biased region" description="Basic and acidic residues" evidence="1">
    <location>
        <begin position="578"/>
        <end position="592"/>
    </location>
</feature>
<comment type="caution">
    <text evidence="3">The sequence shown here is derived from an EMBL/GenBank/DDBJ whole genome shotgun (WGS) entry which is preliminary data.</text>
</comment>
<feature type="compositionally biased region" description="Low complexity" evidence="1">
    <location>
        <begin position="122"/>
        <end position="165"/>
    </location>
</feature>
<dbReference type="InterPro" id="IPR021136">
    <property type="entry name" value="Flagellar_hook_control-like_C"/>
</dbReference>
<reference evidence="3 4" key="1">
    <citation type="submission" date="2021-06" db="EMBL/GenBank/DDBJ databases">
        <title>Bacterium isolated from marine sediment.</title>
        <authorList>
            <person name="Zhu K.-L."/>
            <person name="Du Z.-J."/>
            <person name="Liang Q.-Y."/>
        </authorList>
    </citation>
    <scope>NUCLEOTIDE SEQUENCE [LARGE SCALE GENOMIC DNA]</scope>
    <source>
        <strain evidence="3 4">A346</strain>
    </source>
</reference>
<feature type="region of interest" description="Disordered" evidence="1">
    <location>
        <begin position="381"/>
        <end position="418"/>
    </location>
</feature>
<dbReference type="Proteomes" id="UP000755551">
    <property type="component" value="Unassembled WGS sequence"/>
</dbReference>
<dbReference type="PANTHER" id="PTHR37533">
    <property type="entry name" value="FLAGELLAR HOOK-LENGTH CONTROL PROTEIN"/>
    <property type="match status" value="1"/>
</dbReference>
<keyword evidence="3" id="KW-0966">Cell projection</keyword>
<feature type="compositionally biased region" description="Low complexity" evidence="1">
    <location>
        <begin position="254"/>
        <end position="269"/>
    </location>
</feature>